<feature type="transmembrane region" description="Helical" evidence="1">
    <location>
        <begin position="12"/>
        <end position="31"/>
    </location>
</feature>
<keyword evidence="3" id="KW-1185">Reference proteome</keyword>
<dbReference type="Proteomes" id="UP000190188">
    <property type="component" value="Unassembled WGS sequence"/>
</dbReference>
<feature type="transmembrane region" description="Helical" evidence="1">
    <location>
        <begin position="154"/>
        <end position="173"/>
    </location>
</feature>
<feature type="transmembrane region" description="Helical" evidence="1">
    <location>
        <begin position="193"/>
        <end position="214"/>
    </location>
</feature>
<dbReference type="PANTHER" id="PTHR38457">
    <property type="entry name" value="REGULATOR ABRB-RELATED"/>
    <property type="match status" value="1"/>
</dbReference>
<dbReference type="GO" id="GO:0010468">
    <property type="term" value="P:regulation of gene expression"/>
    <property type="evidence" value="ECO:0007669"/>
    <property type="project" value="InterPro"/>
</dbReference>
<evidence type="ECO:0000313" key="2">
    <source>
        <dbReference type="EMBL" id="OPA73387.1"/>
    </source>
</evidence>
<sequence length="369" mass="39491">MDAPESQHRKSISILITLITALLGGLVFQLVHIPLPWMLGPMLFVLIGSTLCKGRYAWSGRIRNTGMIIVGYTIGLSMTGAALREMSHQLGYMLLMTVLLLLLCAGIAFIVSKLSNTDYKTALLGSIPGGLTQVVTLAEETEGVNLTIVTVTQVIRLMMIIICVPLLVFSPILGEVKDLGAASTLVSTTSPSWGAMFPNIMIFAAVSVICALAGNRIKFPTAFLLGPAIGTAILQIIGMQGPSLPSIFINAAQMMIGTYVGLMLKPGQLSNKVRTIALAIGSGILLIIGALGLSILLTQLQPVTASTALLSLAPGGMDQMGIMAHEIHADLSMVAGYQLFRTFFIFFAIPPLLRMLFKLTFREKERSSR</sequence>
<accession>A0A1T2X0I1</accession>
<evidence type="ECO:0000313" key="3">
    <source>
        <dbReference type="Proteomes" id="UP000190188"/>
    </source>
</evidence>
<dbReference type="InterPro" id="IPR007820">
    <property type="entry name" value="AbrB_fam"/>
</dbReference>
<dbReference type="STRING" id="1324314.BVG16_29080"/>
<organism evidence="2 3">
    <name type="scientific">Paenibacillus selenitireducens</name>
    <dbReference type="NCBI Taxonomy" id="1324314"/>
    <lineage>
        <taxon>Bacteria</taxon>
        <taxon>Bacillati</taxon>
        <taxon>Bacillota</taxon>
        <taxon>Bacilli</taxon>
        <taxon>Bacillales</taxon>
        <taxon>Paenibacillaceae</taxon>
        <taxon>Paenibacillus</taxon>
    </lineage>
</organism>
<dbReference type="RefSeq" id="WP_078502707.1">
    <property type="nucleotide sequence ID" value="NZ_MSZX01000018.1"/>
</dbReference>
<dbReference type="PANTHER" id="PTHR38457:SF1">
    <property type="entry name" value="REGULATOR ABRB-RELATED"/>
    <property type="match status" value="1"/>
</dbReference>
<feature type="transmembrane region" description="Helical" evidence="1">
    <location>
        <begin position="339"/>
        <end position="357"/>
    </location>
</feature>
<feature type="transmembrane region" description="Helical" evidence="1">
    <location>
        <begin position="66"/>
        <end position="84"/>
    </location>
</feature>
<dbReference type="Pfam" id="PF05145">
    <property type="entry name" value="AbrB"/>
    <property type="match status" value="1"/>
</dbReference>
<evidence type="ECO:0000256" key="1">
    <source>
        <dbReference type="SAM" id="Phobius"/>
    </source>
</evidence>
<keyword evidence="1" id="KW-0812">Transmembrane</keyword>
<feature type="transmembrane region" description="Helical" evidence="1">
    <location>
        <begin position="90"/>
        <end position="111"/>
    </location>
</feature>
<dbReference type="AlphaFoldDB" id="A0A1T2X0I1"/>
<dbReference type="NCBIfam" id="TIGR03082">
    <property type="entry name" value="Gneg_AbrB_dup"/>
    <property type="match status" value="2"/>
</dbReference>
<gene>
    <name evidence="2" type="ORF">BVG16_29080</name>
</gene>
<proteinExistence type="predicted"/>
<dbReference type="EMBL" id="MSZX01000018">
    <property type="protein sequence ID" value="OPA73387.1"/>
    <property type="molecule type" value="Genomic_DNA"/>
</dbReference>
<name>A0A1T2X0I1_9BACL</name>
<feature type="transmembrane region" description="Helical" evidence="1">
    <location>
        <begin position="244"/>
        <end position="264"/>
    </location>
</feature>
<protein>
    <submittedName>
        <fullName evidence="2">AbrB family transcriptional regulator</fullName>
    </submittedName>
</protein>
<dbReference type="GO" id="GO:0016020">
    <property type="term" value="C:membrane"/>
    <property type="evidence" value="ECO:0007669"/>
    <property type="project" value="InterPro"/>
</dbReference>
<comment type="caution">
    <text evidence="2">The sequence shown here is derived from an EMBL/GenBank/DDBJ whole genome shotgun (WGS) entry which is preliminary data.</text>
</comment>
<reference evidence="2 3" key="1">
    <citation type="submission" date="2017-01" db="EMBL/GenBank/DDBJ databases">
        <title>Genome analysis of Paenibacillus selenitrireducens ES3-24.</title>
        <authorList>
            <person name="Xu D."/>
            <person name="Yao R."/>
            <person name="Zheng S."/>
        </authorList>
    </citation>
    <scope>NUCLEOTIDE SEQUENCE [LARGE SCALE GENOMIC DNA]</scope>
    <source>
        <strain evidence="2 3">ES3-24</strain>
    </source>
</reference>
<feature type="transmembrane region" description="Helical" evidence="1">
    <location>
        <begin position="276"/>
        <end position="297"/>
    </location>
</feature>
<keyword evidence="1" id="KW-1133">Transmembrane helix</keyword>
<feature type="transmembrane region" description="Helical" evidence="1">
    <location>
        <begin position="221"/>
        <end position="238"/>
    </location>
</feature>
<dbReference type="PIRSF" id="PIRSF038991">
    <property type="entry name" value="Protein_AbrB"/>
    <property type="match status" value="1"/>
</dbReference>
<dbReference type="OrthoDB" id="5460360at2"/>
<keyword evidence="1" id="KW-0472">Membrane</keyword>
<feature type="transmembrane region" description="Helical" evidence="1">
    <location>
        <begin position="37"/>
        <end position="54"/>
    </location>
</feature>
<dbReference type="InterPro" id="IPR017516">
    <property type="entry name" value="AbrB_dup"/>
</dbReference>